<comment type="cofactor">
    <cofactor evidence="1">
        <name>Fe(2+)</name>
        <dbReference type="ChEBI" id="CHEBI:29033"/>
    </cofactor>
</comment>
<evidence type="ECO:0000256" key="3">
    <source>
        <dbReference type="ARBA" id="ARBA00023004"/>
    </source>
</evidence>
<organism evidence="6 7">
    <name type="scientific">Fodinibacter luteus</name>
    <dbReference type="NCBI Taxonomy" id="552064"/>
    <lineage>
        <taxon>Bacteria</taxon>
        <taxon>Bacillati</taxon>
        <taxon>Actinomycetota</taxon>
        <taxon>Actinomycetes</taxon>
        <taxon>Micrococcales</taxon>
        <taxon>Intrasporangiaceae</taxon>
        <taxon>Fodinibacter (ex Wang et al. 2009)</taxon>
    </lineage>
</organism>
<accession>A0ABP8KAS6</accession>
<keyword evidence="4" id="KW-0045">Antibiotic biosynthesis</keyword>
<gene>
    <name evidence="6" type="ORF">GCM10023168_13840</name>
</gene>
<protein>
    <recommendedName>
        <fullName evidence="5">TauD/TfdA-like domain-containing protein</fullName>
    </recommendedName>
</protein>
<evidence type="ECO:0000313" key="6">
    <source>
        <dbReference type="EMBL" id="GAA4402883.1"/>
    </source>
</evidence>
<evidence type="ECO:0000256" key="1">
    <source>
        <dbReference type="ARBA" id="ARBA00001954"/>
    </source>
</evidence>
<evidence type="ECO:0000256" key="4">
    <source>
        <dbReference type="ARBA" id="ARBA00023194"/>
    </source>
</evidence>
<dbReference type="SUPFAM" id="SSF51197">
    <property type="entry name" value="Clavaminate synthase-like"/>
    <property type="match status" value="1"/>
</dbReference>
<dbReference type="EMBL" id="BAABGM010000009">
    <property type="protein sequence ID" value="GAA4402883.1"/>
    <property type="molecule type" value="Genomic_DNA"/>
</dbReference>
<dbReference type="PANTHER" id="PTHR10696">
    <property type="entry name" value="GAMMA-BUTYROBETAINE HYDROXYLASE-RELATED"/>
    <property type="match status" value="1"/>
</dbReference>
<evidence type="ECO:0000259" key="5">
    <source>
        <dbReference type="Pfam" id="PF02668"/>
    </source>
</evidence>
<keyword evidence="3" id="KW-0408">Iron</keyword>
<dbReference type="InterPro" id="IPR050411">
    <property type="entry name" value="AlphaKG_dependent_hydroxylases"/>
</dbReference>
<feature type="domain" description="TauD/TfdA-like" evidence="5">
    <location>
        <begin position="55"/>
        <end position="301"/>
    </location>
</feature>
<keyword evidence="2" id="KW-0560">Oxidoreductase</keyword>
<dbReference type="InterPro" id="IPR042098">
    <property type="entry name" value="TauD-like_sf"/>
</dbReference>
<keyword evidence="7" id="KW-1185">Reference proteome</keyword>
<name>A0ABP8KAS6_9MICO</name>
<comment type="caution">
    <text evidence="6">The sequence shown here is derived from an EMBL/GenBank/DDBJ whole genome shotgun (WGS) entry which is preliminary data.</text>
</comment>
<dbReference type="Proteomes" id="UP001500945">
    <property type="component" value="Unassembled WGS sequence"/>
</dbReference>
<proteinExistence type="predicted"/>
<dbReference type="InterPro" id="IPR003819">
    <property type="entry name" value="TauD/TfdA-like"/>
</dbReference>
<evidence type="ECO:0000313" key="7">
    <source>
        <dbReference type="Proteomes" id="UP001500945"/>
    </source>
</evidence>
<evidence type="ECO:0000256" key="2">
    <source>
        <dbReference type="ARBA" id="ARBA00023002"/>
    </source>
</evidence>
<dbReference type="Gene3D" id="3.60.130.10">
    <property type="entry name" value="Clavaminate synthase-like"/>
    <property type="match status" value="1"/>
</dbReference>
<reference evidence="7" key="1">
    <citation type="journal article" date="2019" name="Int. J. Syst. Evol. Microbiol.">
        <title>The Global Catalogue of Microorganisms (GCM) 10K type strain sequencing project: providing services to taxonomists for standard genome sequencing and annotation.</title>
        <authorList>
            <consortium name="The Broad Institute Genomics Platform"/>
            <consortium name="The Broad Institute Genome Sequencing Center for Infectious Disease"/>
            <person name="Wu L."/>
            <person name="Ma J."/>
        </authorList>
    </citation>
    <scope>NUCLEOTIDE SEQUENCE [LARGE SCALE GENOMIC DNA]</scope>
    <source>
        <strain evidence="7">JCM 17809</strain>
    </source>
</reference>
<dbReference type="Pfam" id="PF02668">
    <property type="entry name" value="TauD"/>
    <property type="match status" value="1"/>
</dbReference>
<sequence length="307" mass="35157">MSTMGPTVTEVADLATMPTVLGGLFVEQAHHPHVRMRERSLTRSDWLPEPDGILVAELAADELPDRTGEVEQRLRDDGIAKVRLDRLLTNDELVTFGRRLGTVMVHETSPKLQHQVDDGLVFNLRRERTDVTSDYALALISSNELTLHAEVCVRPVQRQPRYIALHCVEPSPPDTGGQTVFVPMTAVHDRLTRTQAEMLQHAHFSQFPESPPFLSWRGGRPVFSFRDFGDDLLWWRYVGPRGSLTAGELNETLVRLLESMYDPDLMTGVSWRRAELLVWDNWRFFHGRTRIQETDTEARHFKNIKIN</sequence>
<dbReference type="PANTHER" id="PTHR10696:SF56">
    <property type="entry name" value="TAUD_TFDA-LIKE DOMAIN-CONTAINING PROTEIN"/>
    <property type="match status" value="1"/>
</dbReference>